<accession>A0A1U8B120</accession>
<dbReference type="InterPro" id="IPR005174">
    <property type="entry name" value="KIB1-4_b-propeller"/>
</dbReference>
<organism evidence="2 3">
    <name type="scientific">Nelumbo nucifera</name>
    <name type="common">Sacred lotus</name>
    <dbReference type="NCBI Taxonomy" id="4432"/>
    <lineage>
        <taxon>Eukaryota</taxon>
        <taxon>Viridiplantae</taxon>
        <taxon>Streptophyta</taxon>
        <taxon>Embryophyta</taxon>
        <taxon>Tracheophyta</taxon>
        <taxon>Spermatophyta</taxon>
        <taxon>Magnoliopsida</taxon>
        <taxon>Proteales</taxon>
        <taxon>Nelumbonaceae</taxon>
        <taxon>Nelumbo</taxon>
    </lineage>
</organism>
<dbReference type="OMA" id="INAMGAM"/>
<proteinExistence type="predicted"/>
<name>A0A1U8B120_NELNU</name>
<keyword evidence="2" id="KW-1185">Reference proteome</keyword>
<gene>
    <name evidence="3" type="primary">LOC104609742</name>
</gene>
<dbReference type="OrthoDB" id="642536at2759"/>
<evidence type="ECO:0000259" key="1">
    <source>
        <dbReference type="Pfam" id="PF03478"/>
    </source>
</evidence>
<dbReference type="GeneID" id="104609742"/>
<evidence type="ECO:0000313" key="3">
    <source>
        <dbReference type="RefSeq" id="XP_010274421.1"/>
    </source>
</evidence>
<dbReference type="Proteomes" id="UP000189703">
    <property type="component" value="Unplaced"/>
</dbReference>
<dbReference type="KEGG" id="nnu:104609742"/>
<dbReference type="AlphaFoldDB" id="A0A1U8B120"/>
<feature type="domain" description="KIB1-4 beta-propeller" evidence="1">
    <location>
        <begin position="2"/>
        <end position="188"/>
    </location>
</feature>
<dbReference type="PANTHER" id="PTHR44259:SF114">
    <property type="entry name" value="OS06G0707300 PROTEIN"/>
    <property type="match status" value="1"/>
</dbReference>
<dbReference type="RefSeq" id="XP_010274421.1">
    <property type="nucleotide sequence ID" value="XM_010276119.2"/>
</dbReference>
<dbReference type="FunCoup" id="A0A1U8B120">
    <property type="interactions" value="153"/>
</dbReference>
<sequence>MITHGEQGDLAFCRAGDESWTILRRGFRPYDDIIYHKERFYTLGNHGGLDAWDVSSSSPKRTVIAQVPPVLTGGRVIHKRYLVESSGDLLLVLRHDYFDDDANSPSQLHRTGGFKVFKLEERSSMNPRWVEVKSIGDRVLFLGDNYSVSISAREFPECSANCIYFTDDNGLDCSINTEWGVHDLGIFNIQEKTIQSCYPTESLRIIGRSVWVTPSL</sequence>
<dbReference type="PANTHER" id="PTHR44259">
    <property type="entry name" value="OS07G0183000 PROTEIN-RELATED"/>
    <property type="match status" value="1"/>
</dbReference>
<dbReference type="STRING" id="4432.A0A1U8B120"/>
<evidence type="ECO:0000313" key="2">
    <source>
        <dbReference type="Proteomes" id="UP000189703"/>
    </source>
</evidence>
<reference evidence="3" key="1">
    <citation type="submission" date="2025-08" db="UniProtKB">
        <authorList>
            <consortium name="RefSeq"/>
        </authorList>
    </citation>
    <scope>IDENTIFICATION</scope>
</reference>
<protein>
    <submittedName>
        <fullName evidence="3">F-box protein SKIP23-like</fullName>
    </submittedName>
</protein>
<dbReference type="InterPro" id="IPR050942">
    <property type="entry name" value="F-box_BR-signaling"/>
</dbReference>
<dbReference type="Pfam" id="PF03478">
    <property type="entry name" value="Beta-prop_KIB1-4"/>
    <property type="match status" value="1"/>
</dbReference>